<organism evidence="1 2">
    <name type="scientific">Phlebiopsis gigantea (strain 11061_1 CR5-6)</name>
    <name type="common">White-rot fungus</name>
    <name type="synonym">Peniophora gigantea</name>
    <dbReference type="NCBI Taxonomy" id="745531"/>
    <lineage>
        <taxon>Eukaryota</taxon>
        <taxon>Fungi</taxon>
        <taxon>Dikarya</taxon>
        <taxon>Basidiomycota</taxon>
        <taxon>Agaricomycotina</taxon>
        <taxon>Agaricomycetes</taxon>
        <taxon>Polyporales</taxon>
        <taxon>Phanerochaetaceae</taxon>
        <taxon>Phlebiopsis</taxon>
    </lineage>
</organism>
<evidence type="ECO:0000313" key="1">
    <source>
        <dbReference type="EMBL" id="KIP02698.1"/>
    </source>
</evidence>
<keyword evidence="2" id="KW-1185">Reference proteome</keyword>
<dbReference type="AlphaFoldDB" id="A0A0C3PC88"/>
<name>A0A0C3PC88_PHLG1</name>
<dbReference type="EMBL" id="KN840659">
    <property type="protein sequence ID" value="KIP02698.1"/>
    <property type="molecule type" value="Genomic_DNA"/>
</dbReference>
<evidence type="ECO:0000313" key="2">
    <source>
        <dbReference type="Proteomes" id="UP000053257"/>
    </source>
</evidence>
<dbReference type="Proteomes" id="UP000053257">
    <property type="component" value="Unassembled WGS sequence"/>
</dbReference>
<reference evidence="1 2" key="1">
    <citation type="journal article" date="2014" name="PLoS Genet.">
        <title>Analysis of the Phlebiopsis gigantea genome, transcriptome and secretome provides insight into its pioneer colonization strategies of wood.</title>
        <authorList>
            <person name="Hori C."/>
            <person name="Ishida T."/>
            <person name="Igarashi K."/>
            <person name="Samejima M."/>
            <person name="Suzuki H."/>
            <person name="Master E."/>
            <person name="Ferreira P."/>
            <person name="Ruiz-Duenas F.J."/>
            <person name="Held B."/>
            <person name="Canessa P."/>
            <person name="Larrondo L.F."/>
            <person name="Schmoll M."/>
            <person name="Druzhinina I.S."/>
            <person name="Kubicek C.P."/>
            <person name="Gaskell J.A."/>
            <person name="Kersten P."/>
            <person name="St John F."/>
            <person name="Glasner J."/>
            <person name="Sabat G."/>
            <person name="Splinter BonDurant S."/>
            <person name="Syed K."/>
            <person name="Yadav J."/>
            <person name="Mgbeahuruike A.C."/>
            <person name="Kovalchuk A."/>
            <person name="Asiegbu F.O."/>
            <person name="Lackner G."/>
            <person name="Hoffmeister D."/>
            <person name="Rencoret J."/>
            <person name="Gutierrez A."/>
            <person name="Sun H."/>
            <person name="Lindquist E."/>
            <person name="Barry K."/>
            <person name="Riley R."/>
            <person name="Grigoriev I.V."/>
            <person name="Henrissat B."/>
            <person name="Kues U."/>
            <person name="Berka R.M."/>
            <person name="Martinez A.T."/>
            <person name="Covert S.F."/>
            <person name="Blanchette R.A."/>
            <person name="Cullen D."/>
        </authorList>
    </citation>
    <scope>NUCLEOTIDE SEQUENCE [LARGE SCALE GENOMIC DNA]</scope>
    <source>
        <strain evidence="1 2">11061_1 CR5-6</strain>
    </source>
</reference>
<dbReference type="HOGENOM" id="CLU_842278_0_0_1"/>
<protein>
    <submittedName>
        <fullName evidence="1">Uncharacterized protein</fullName>
    </submittedName>
</protein>
<proteinExistence type="predicted"/>
<gene>
    <name evidence="1" type="ORF">PHLGIDRAFT_284394</name>
</gene>
<accession>A0A0C3PC88</accession>
<sequence>MWKIFILSQGPQHMPSSRLAPYLQCRLDICYVLAACGIFDNNILVGIDSLFGQIFLSIVTLYFCIPCAATPPSKSPCSQSVRTSKLQFSDFDWLDPQASQNLRSVMILFGSWAMDAYKGVVEILRRVACPRMSVAVPLDHGVSKIIRHLKALRPVLDSFAHLDRLAFGYPSHTDIPPNSPTDSRDAAKKHMKEYDERRIPEWQMVFGAEPVFRHMFSSVALFLDRQTRRNAFAIGRSEGGAATEARSRDDSCHTKRAGAFDIPLAHCIHALDGRGTLGSSARDAVKRTTVCKKFGLPEIIVETAEFRAAFGSPNCAPALESKAPLPRQAA</sequence>